<reference evidence="3 4" key="1">
    <citation type="submission" date="2018-04" db="EMBL/GenBank/DDBJ databases">
        <title>Altererythrobacter sp. HME9302 genome sequencing and assembly.</title>
        <authorList>
            <person name="Kang H."/>
            <person name="Kim H."/>
            <person name="Joh K."/>
        </authorList>
    </citation>
    <scope>NUCLEOTIDE SEQUENCE [LARGE SCALE GENOMIC DNA]</scope>
    <source>
        <strain evidence="3 4">HME9302</strain>
    </source>
</reference>
<keyword evidence="1" id="KW-0732">Signal</keyword>
<dbReference type="InterPro" id="IPR036249">
    <property type="entry name" value="Thioredoxin-like_sf"/>
</dbReference>
<dbReference type="AlphaFoldDB" id="A0A369Q8U5"/>
<dbReference type="SUPFAM" id="SSF52833">
    <property type="entry name" value="Thioredoxin-like"/>
    <property type="match status" value="1"/>
</dbReference>
<dbReference type="PROSITE" id="PS51257">
    <property type="entry name" value="PROKAR_LIPOPROTEIN"/>
    <property type="match status" value="1"/>
</dbReference>
<accession>A0A369Q8U5</accession>
<protein>
    <recommendedName>
        <fullName evidence="2">Thioredoxin domain-containing protein</fullName>
    </recommendedName>
</protein>
<feature type="domain" description="Thioredoxin" evidence="2">
    <location>
        <begin position="14"/>
        <end position="175"/>
    </location>
</feature>
<keyword evidence="4" id="KW-1185">Reference proteome</keyword>
<dbReference type="EMBL" id="QBKA01000002">
    <property type="protein sequence ID" value="RDC60770.1"/>
    <property type="molecule type" value="Genomic_DNA"/>
</dbReference>
<evidence type="ECO:0000313" key="3">
    <source>
        <dbReference type="EMBL" id="RDC60770.1"/>
    </source>
</evidence>
<dbReference type="Proteomes" id="UP000253727">
    <property type="component" value="Unassembled WGS sequence"/>
</dbReference>
<evidence type="ECO:0000256" key="1">
    <source>
        <dbReference type="SAM" id="SignalP"/>
    </source>
</evidence>
<gene>
    <name evidence="3" type="ORF">HME9302_01986</name>
</gene>
<evidence type="ECO:0000313" key="4">
    <source>
        <dbReference type="Proteomes" id="UP000253727"/>
    </source>
</evidence>
<feature type="chain" id="PRO_5016736489" description="Thioredoxin domain-containing protein" evidence="1">
    <location>
        <begin position="21"/>
        <end position="186"/>
    </location>
</feature>
<dbReference type="PROSITE" id="PS51352">
    <property type="entry name" value="THIOREDOXIN_2"/>
    <property type="match status" value="1"/>
</dbReference>
<dbReference type="Gene3D" id="3.40.30.10">
    <property type="entry name" value="Glutaredoxin"/>
    <property type="match status" value="1"/>
</dbReference>
<proteinExistence type="predicted"/>
<dbReference type="CDD" id="cd02947">
    <property type="entry name" value="TRX_family"/>
    <property type="match status" value="1"/>
</dbReference>
<evidence type="ECO:0000259" key="2">
    <source>
        <dbReference type="PROSITE" id="PS51352"/>
    </source>
</evidence>
<feature type="signal peptide" evidence="1">
    <location>
        <begin position="1"/>
        <end position="20"/>
    </location>
</feature>
<name>A0A369Q8U5_9SPHN</name>
<dbReference type="Pfam" id="PF13899">
    <property type="entry name" value="Thioredoxin_7"/>
    <property type="match status" value="1"/>
</dbReference>
<dbReference type="OrthoDB" id="7629852at2"/>
<dbReference type="RefSeq" id="WP_115366866.1">
    <property type="nucleotide sequence ID" value="NZ_QBKA01000002.1"/>
</dbReference>
<sequence>MTIRYPFAIMAALALAGCSATDPEADARTGVVLAKPNHPEARVFGTTVDTSAEAKVEAAFERAQESGKRVMLVMGANWCHDSRAFAGWLMTDRFRDALADKYHVVFVNIGMPQTGDTHNLAIAQRYGIAKLAGTPTVIVVTPDGVPVNPNTATSWRNSASRSEDAILRELLALADIEPAVDTNAES</sequence>
<organism evidence="3 4">
    <name type="scientific">Alteripontixanthobacter maritimus</name>
    <dbReference type="NCBI Taxonomy" id="2161824"/>
    <lineage>
        <taxon>Bacteria</taxon>
        <taxon>Pseudomonadati</taxon>
        <taxon>Pseudomonadota</taxon>
        <taxon>Alphaproteobacteria</taxon>
        <taxon>Sphingomonadales</taxon>
        <taxon>Erythrobacteraceae</taxon>
        <taxon>Alteripontixanthobacter</taxon>
    </lineage>
</organism>
<dbReference type="InterPro" id="IPR013766">
    <property type="entry name" value="Thioredoxin_domain"/>
</dbReference>
<comment type="caution">
    <text evidence="3">The sequence shown here is derived from an EMBL/GenBank/DDBJ whole genome shotgun (WGS) entry which is preliminary data.</text>
</comment>